<organism evidence="2 3">
    <name type="scientific">Bacteroides luti</name>
    <dbReference type="NCBI Taxonomy" id="1297750"/>
    <lineage>
        <taxon>Bacteria</taxon>
        <taxon>Pseudomonadati</taxon>
        <taxon>Bacteroidota</taxon>
        <taxon>Bacteroidia</taxon>
        <taxon>Bacteroidales</taxon>
        <taxon>Bacteroidaceae</taxon>
        <taxon>Bacteroides</taxon>
    </lineage>
</organism>
<dbReference type="Gene3D" id="2.40.160.10">
    <property type="entry name" value="Porin"/>
    <property type="match status" value="1"/>
</dbReference>
<keyword evidence="1" id="KW-0732">Signal</keyword>
<reference evidence="2 3" key="1">
    <citation type="submission" date="2016-11" db="EMBL/GenBank/DDBJ databases">
        <authorList>
            <person name="Jaros S."/>
            <person name="Januszkiewicz K."/>
            <person name="Wedrychowicz H."/>
        </authorList>
    </citation>
    <scope>NUCLEOTIDE SEQUENCE [LARGE SCALE GENOMIC DNA]</scope>
    <source>
        <strain evidence="2 3">DSM 26991</strain>
    </source>
</reference>
<evidence type="ECO:0000313" key="3">
    <source>
        <dbReference type="Proteomes" id="UP000184509"/>
    </source>
</evidence>
<keyword evidence="3" id="KW-1185">Reference proteome</keyword>
<dbReference type="InterPro" id="IPR023614">
    <property type="entry name" value="Porin_dom_sf"/>
</dbReference>
<dbReference type="STRING" id="1297750.SAMN05444405_10816"/>
<accession>A0A1M5B7W7</accession>
<evidence type="ECO:0008006" key="4">
    <source>
        <dbReference type="Google" id="ProtNLM"/>
    </source>
</evidence>
<dbReference type="InterPro" id="IPR019619">
    <property type="entry name" value="DUF2490"/>
</dbReference>
<proteinExistence type="predicted"/>
<gene>
    <name evidence="2" type="ORF">SAMN05444405_10816</name>
</gene>
<dbReference type="SUPFAM" id="SSF56935">
    <property type="entry name" value="Porins"/>
    <property type="match status" value="1"/>
</dbReference>
<dbReference type="Pfam" id="PF10677">
    <property type="entry name" value="DUF2490"/>
    <property type="match status" value="1"/>
</dbReference>
<dbReference type="Proteomes" id="UP000184509">
    <property type="component" value="Unassembled WGS sequence"/>
</dbReference>
<dbReference type="RefSeq" id="WP_073401257.1">
    <property type="nucleotide sequence ID" value="NZ_FQTV01000008.1"/>
</dbReference>
<dbReference type="OrthoDB" id="1026376at2"/>
<name>A0A1M5B7W7_9BACE</name>
<evidence type="ECO:0000256" key="1">
    <source>
        <dbReference type="SAM" id="SignalP"/>
    </source>
</evidence>
<feature type="chain" id="PRO_5013177672" description="DUF2490 domain-containing protein" evidence="1">
    <location>
        <begin position="22"/>
        <end position="225"/>
    </location>
</feature>
<protein>
    <recommendedName>
        <fullName evidence="4">DUF2490 domain-containing protein</fullName>
    </recommendedName>
</protein>
<sequence>MKIVKIACLSAALLGSTFSFAQSDDLGMYTSVEVSRKIVSKLEVSLEEEFRLRDNLNEIDRFSTALQLSYKFCPYLKAGGAYNLINYNHPTKDWEIRHRYYFFVQGSYEFNRFTISLRERFQSTYRQGVSETSTRANPKQYIRSKVALSYNIKNFSFEPYTSCEFYNSLNNKTGNGLDKIGFILGTKYKINNKNSLDLYYKYVNFDEDEDETNSHIIGIGYSHKF</sequence>
<dbReference type="EMBL" id="FQTV01000008">
    <property type="protein sequence ID" value="SHF38569.1"/>
    <property type="molecule type" value="Genomic_DNA"/>
</dbReference>
<feature type="signal peptide" evidence="1">
    <location>
        <begin position="1"/>
        <end position="21"/>
    </location>
</feature>
<dbReference type="AlphaFoldDB" id="A0A1M5B7W7"/>
<evidence type="ECO:0000313" key="2">
    <source>
        <dbReference type="EMBL" id="SHF38569.1"/>
    </source>
</evidence>